<reference evidence="2 3" key="1">
    <citation type="submission" date="2024-02" db="EMBL/GenBank/DDBJ databases">
        <title>Deinococcus xinjiangensis NBRC 107630.</title>
        <authorList>
            <person name="Ichikawa N."/>
            <person name="Katano-Makiyama Y."/>
            <person name="Hidaka K."/>
        </authorList>
    </citation>
    <scope>NUCLEOTIDE SEQUENCE [LARGE SCALE GENOMIC DNA]</scope>
    <source>
        <strain evidence="2 3">NBRC 107630</strain>
    </source>
</reference>
<dbReference type="PANTHER" id="PTHR39165:SF1">
    <property type="entry name" value="DUF456 DOMAIN-CONTAINING PROTEIN"/>
    <property type="match status" value="1"/>
</dbReference>
<keyword evidence="1" id="KW-0812">Transmembrane</keyword>
<dbReference type="RefSeq" id="WP_353540922.1">
    <property type="nucleotide sequence ID" value="NZ_BAABRN010000005.1"/>
</dbReference>
<dbReference type="Proteomes" id="UP001458946">
    <property type="component" value="Unassembled WGS sequence"/>
</dbReference>
<name>A0ABP9V6P0_9DEIO</name>
<dbReference type="EMBL" id="BAABRN010000005">
    <property type="protein sequence ID" value="GAA5500944.1"/>
    <property type="molecule type" value="Genomic_DNA"/>
</dbReference>
<feature type="transmembrane region" description="Helical" evidence="1">
    <location>
        <begin position="82"/>
        <end position="99"/>
    </location>
</feature>
<sequence>MSLPFLIFLVAWIAALVCTFIPALPATLIILVGAVAAALSNGYQPAQDLPIIITFAVITALVMMVDNVAASWGARKYGGSTQAMWGALIGGIVGIFIPIVPPLNIILGPLLGAFLAELVFARKPMNEALTATWGTLVGILSGMAAKLVLHVLMGIYGLWRFWGMG</sequence>
<keyword evidence="1" id="KW-1133">Transmembrane helix</keyword>
<dbReference type="PANTHER" id="PTHR39165">
    <property type="entry name" value="IG HYPOTHETICAL 17883"/>
    <property type="match status" value="1"/>
</dbReference>
<keyword evidence="3" id="KW-1185">Reference proteome</keyword>
<evidence type="ECO:0000256" key="1">
    <source>
        <dbReference type="SAM" id="Phobius"/>
    </source>
</evidence>
<keyword evidence="1" id="KW-0472">Membrane</keyword>
<comment type="caution">
    <text evidence="2">The sequence shown here is derived from an EMBL/GenBank/DDBJ whole genome shotgun (WGS) entry which is preliminary data.</text>
</comment>
<evidence type="ECO:0008006" key="4">
    <source>
        <dbReference type="Google" id="ProtNLM"/>
    </source>
</evidence>
<feature type="transmembrane region" description="Helical" evidence="1">
    <location>
        <begin position="133"/>
        <end position="159"/>
    </location>
</feature>
<evidence type="ECO:0000313" key="3">
    <source>
        <dbReference type="Proteomes" id="UP001458946"/>
    </source>
</evidence>
<protein>
    <recommendedName>
        <fullName evidence="4">DUF456 domain-containing protein</fullName>
    </recommendedName>
</protein>
<proteinExistence type="predicted"/>
<evidence type="ECO:0000313" key="2">
    <source>
        <dbReference type="EMBL" id="GAA5500944.1"/>
    </source>
</evidence>
<feature type="transmembrane region" description="Helical" evidence="1">
    <location>
        <begin position="49"/>
        <end position="70"/>
    </location>
</feature>
<dbReference type="Pfam" id="PF04306">
    <property type="entry name" value="DUF456"/>
    <property type="match status" value="1"/>
</dbReference>
<organism evidence="2 3">
    <name type="scientific">Deinococcus xinjiangensis</name>
    <dbReference type="NCBI Taxonomy" id="457454"/>
    <lineage>
        <taxon>Bacteria</taxon>
        <taxon>Thermotogati</taxon>
        <taxon>Deinococcota</taxon>
        <taxon>Deinococci</taxon>
        <taxon>Deinococcales</taxon>
        <taxon>Deinococcaceae</taxon>
        <taxon>Deinococcus</taxon>
    </lineage>
</organism>
<dbReference type="InterPro" id="IPR007403">
    <property type="entry name" value="DUF456"/>
</dbReference>
<gene>
    <name evidence="2" type="ORF">Dxin01_00672</name>
</gene>
<accession>A0ABP9V6P0</accession>